<evidence type="ECO:0000313" key="1">
    <source>
        <dbReference type="EMBL" id="MEN9062127.1"/>
    </source>
</evidence>
<reference evidence="1 2" key="1">
    <citation type="submission" date="2024-05" db="EMBL/GenBank/DDBJ databases">
        <title>Genome sequence of Ponticoccus litoralis KCCM 90028.</title>
        <authorList>
            <person name="Kim J.M."/>
            <person name="Lee J.K."/>
            <person name="Choi B.J."/>
            <person name="Bayburt H."/>
            <person name="Baek J.H."/>
            <person name="Jeon C.O."/>
        </authorList>
    </citation>
    <scope>NUCLEOTIDE SEQUENCE [LARGE SCALE GENOMIC DNA]</scope>
    <source>
        <strain evidence="1 2">KCCM 90028</strain>
    </source>
</reference>
<dbReference type="Pfam" id="PF22752">
    <property type="entry name" value="DUF488-N3i"/>
    <property type="match status" value="1"/>
</dbReference>
<comment type="caution">
    <text evidence="1">The sequence shown here is derived from an EMBL/GenBank/DDBJ whole genome shotgun (WGS) entry which is preliminary data.</text>
</comment>
<accession>A0AAW9SNU2</accession>
<sequence length="115" mass="12975">MARHPDIDIARVHDKAPDRGRARLLADRIWPRGVSKAAQRPDDWIRDSAPTGALGAWFGHDPQKRDAFRNRPLRELSNKADAVGRCLAWCRARPAPCALPRRTGSTIRRWCCGTI</sequence>
<dbReference type="EMBL" id="JBDNCH010000002">
    <property type="protein sequence ID" value="MEN9062127.1"/>
    <property type="molecule type" value="Genomic_DNA"/>
</dbReference>
<dbReference type="RefSeq" id="WP_347167128.1">
    <property type="nucleotide sequence ID" value="NZ_JBDNCH010000002.1"/>
</dbReference>
<dbReference type="PANTHER" id="PTHR36849">
    <property type="entry name" value="CYTOPLASMIC PROTEIN-RELATED"/>
    <property type="match status" value="1"/>
</dbReference>
<proteinExistence type="predicted"/>
<dbReference type="Proteomes" id="UP001428774">
    <property type="component" value="Unassembled WGS sequence"/>
</dbReference>
<dbReference type="PANTHER" id="PTHR36849:SF1">
    <property type="entry name" value="CYTOPLASMIC PROTEIN"/>
    <property type="match status" value="1"/>
</dbReference>
<dbReference type="AlphaFoldDB" id="A0AAW9SNU2"/>
<organism evidence="1 2">
    <name type="scientific">Ponticoccus litoralis</name>
    <dbReference type="NCBI Taxonomy" id="422297"/>
    <lineage>
        <taxon>Bacteria</taxon>
        <taxon>Pseudomonadati</taxon>
        <taxon>Pseudomonadota</taxon>
        <taxon>Alphaproteobacteria</taxon>
        <taxon>Rhodobacterales</taxon>
        <taxon>Roseobacteraceae</taxon>
        <taxon>Ponticoccus</taxon>
    </lineage>
</organism>
<name>A0AAW9SNU2_9RHOB</name>
<gene>
    <name evidence="1" type="ORF">ABFB10_15135</name>
</gene>
<evidence type="ECO:0000313" key="2">
    <source>
        <dbReference type="Proteomes" id="UP001428774"/>
    </source>
</evidence>
<keyword evidence="2" id="KW-1185">Reference proteome</keyword>
<dbReference type="InterPro" id="IPR052552">
    <property type="entry name" value="YeaO-like"/>
</dbReference>
<protein>
    <submittedName>
        <fullName evidence="1">DUF488 family protein</fullName>
    </submittedName>
</protein>